<dbReference type="Proteomes" id="UP001291653">
    <property type="component" value="Unassembled WGS sequence"/>
</dbReference>
<evidence type="ECO:0000313" key="2">
    <source>
        <dbReference type="Proteomes" id="UP001291653"/>
    </source>
</evidence>
<name>A0ABQ5P663_9ACTN</name>
<organism evidence="1 2">
    <name type="scientific">Streptomyces yaizuensis</name>
    <dbReference type="NCBI Taxonomy" id="2989713"/>
    <lineage>
        <taxon>Bacteria</taxon>
        <taxon>Bacillati</taxon>
        <taxon>Actinomycetota</taxon>
        <taxon>Actinomycetes</taxon>
        <taxon>Kitasatosporales</taxon>
        <taxon>Streptomycetaceae</taxon>
        <taxon>Streptomyces</taxon>
    </lineage>
</organism>
<dbReference type="RefSeq" id="WP_323450036.1">
    <property type="nucleotide sequence ID" value="NZ_BSBI01000013.1"/>
</dbReference>
<reference evidence="1 2" key="1">
    <citation type="submission" date="2022-10" db="EMBL/GenBank/DDBJ databases">
        <title>Draft genome sequence of Streptomyces sp. YSPA8.</title>
        <authorList>
            <person name="Moriuchi R."/>
            <person name="Dohra H."/>
            <person name="Yamamura H."/>
            <person name="Kodani S."/>
        </authorList>
    </citation>
    <scope>NUCLEOTIDE SEQUENCE [LARGE SCALE GENOMIC DNA]</scope>
    <source>
        <strain evidence="1 2">YSPA8</strain>
    </source>
</reference>
<protein>
    <submittedName>
        <fullName evidence="1">Uncharacterized protein</fullName>
    </submittedName>
</protein>
<accession>A0ABQ5P663</accession>
<dbReference type="EMBL" id="BSBI01000013">
    <property type="protein sequence ID" value="GLF98047.1"/>
    <property type="molecule type" value="Genomic_DNA"/>
</dbReference>
<proteinExistence type="predicted"/>
<comment type="caution">
    <text evidence="1">The sequence shown here is derived from an EMBL/GenBank/DDBJ whole genome shotgun (WGS) entry which is preliminary data.</text>
</comment>
<sequence>MPADDQSPGRVRAPARTLRDTLQGDAHEWMNFPRVELLPLVEQARDLLGVTTASARAPLPGGFAGRLSAHQEGDEAVAALRRAHERLSGAVTALLALSRPLRAAAMAVEAALSELADRSPGRSAAHCWATAT</sequence>
<keyword evidence="2" id="KW-1185">Reference proteome</keyword>
<evidence type="ECO:0000313" key="1">
    <source>
        <dbReference type="EMBL" id="GLF98047.1"/>
    </source>
</evidence>
<gene>
    <name evidence="1" type="ORF">SYYSPA8_27140</name>
</gene>